<comment type="caution">
    <text evidence="2">The sequence shown here is derived from an EMBL/GenBank/DDBJ whole genome shotgun (WGS) entry which is preliminary data.</text>
</comment>
<reference evidence="2 3" key="1">
    <citation type="journal article" date="2018" name="BMC Genomics">
        <title>Genomic comparison of Trypanosoma conorhini and Trypanosoma rangeli to Trypanosoma cruzi strains of high and low virulence.</title>
        <authorList>
            <person name="Bradwell K.R."/>
            <person name="Koparde V.N."/>
            <person name="Matveyev A.V."/>
            <person name="Serrano M.G."/>
            <person name="Alves J.M."/>
            <person name="Parikh H."/>
            <person name="Huang B."/>
            <person name="Lee V."/>
            <person name="Espinosa-Alvarez O."/>
            <person name="Ortiz P.A."/>
            <person name="Costa-Martins A.G."/>
            <person name="Teixeira M.M."/>
            <person name="Buck G.A."/>
        </authorList>
    </citation>
    <scope>NUCLEOTIDE SEQUENCE [LARGE SCALE GENOMIC DNA]</scope>
    <source>
        <strain evidence="2 3">025E</strain>
    </source>
</reference>
<dbReference type="RefSeq" id="XP_029225541.1">
    <property type="nucleotide sequence ID" value="XM_029374423.1"/>
</dbReference>
<dbReference type="GeneID" id="40321169"/>
<dbReference type="Proteomes" id="UP000284403">
    <property type="component" value="Unassembled WGS sequence"/>
</dbReference>
<feature type="region of interest" description="Disordered" evidence="1">
    <location>
        <begin position="100"/>
        <end position="162"/>
    </location>
</feature>
<keyword evidence="3" id="KW-1185">Reference proteome</keyword>
<proteinExistence type="predicted"/>
<sequence length="207" mass="24085">RPAIVSSDLHVNPRRKRSLDPNLQNNINQQAHHNKNRQMQQQRHLRRKFMTETVRGMGAPLLLLGGSQAVRWVPPEVRSNRRKALKKHQRRRLALRFRQQRQQTGQQMHPKVHKHLQTPKADLPRPTPPLPPATMMEPPPRRRPPTVRVMGTTQKSTRKAAPPTAIPLRKPWQMLRIAVPPPLRLRVHLRCCCSRLPLPVPLPLGRW</sequence>
<evidence type="ECO:0000313" key="2">
    <source>
        <dbReference type="EMBL" id="RNF06875.1"/>
    </source>
</evidence>
<gene>
    <name evidence="2" type="ORF">Tco025E_07558</name>
</gene>
<accession>A0A422NN31</accession>
<name>A0A422NN31_9TRYP</name>
<organism evidence="2 3">
    <name type="scientific">Trypanosoma conorhini</name>
    <dbReference type="NCBI Taxonomy" id="83891"/>
    <lineage>
        <taxon>Eukaryota</taxon>
        <taxon>Discoba</taxon>
        <taxon>Euglenozoa</taxon>
        <taxon>Kinetoplastea</taxon>
        <taxon>Metakinetoplastina</taxon>
        <taxon>Trypanosomatida</taxon>
        <taxon>Trypanosomatidae</taxon>
        <taxon>Trypanosoma</taxon>
    </lineage>
</organism>
<evidence type="ECO:0000313" key="3">
    <source>
        <dbReference type="Proteomes" id="UP000284403"/>
    </source>
</evidence>
<evidence type="ECO:0000256" key="1">
    <source>
        <dbReference type="SAM" id="MobiDB-lite"/>
    </source>
</evidence>
<feature type="non-terminal residue" evidence="2">
    <location>
        <position position="1"/>
    </location>
</feature>
<dbReference type="AlphaFoldDB" id="A0A422NN31"/>
<dbReference type="EMBL" id="MKKU01000583">
    <property type="protein sequence ID" value="RNF06875.1"/>
    <property type="molecule type" value="Genomic_DNA"/>
</dbReference>
<protein>
    <submittedName>
        <fullName evidence="2">Uncharacterized protein</fullName>
    </submittedName>
</protein>